<feature type="region of interest" description="Disordered" evidence="1">
    <location>
        <begin position="331"/>
        <end position="371"/>
    </location>
</feature>
<comment type="caution">
    <text evidence="3">The sequence shown here is derived from an EMBL/GenBank/DDBJ whole genome shotgun (WGS) entry which is preliminary data.</text>
</comment>
<dbReference type="EMBL" id="VSSQ01021371">
    <property type="protein sequence ID" value="MPM66912.1"/>
    <property type="molecule type" value="Genomic_DNA"/>
</dbReference>
<evidence type="ECO:0000256" key="2">
    <source>
        <dbReference type="SAM" id="Phobius"/>
    </source>
</evidence>
<feature type="transmembrane region" description="Helical" evidence="2">
    <location>
        <begin position="7"/>
        <end position="26"/>
    </location>
</feature>
<name>A0A645BP07_9ZZZZ</name>
<proteinExistence type="predicted"/>
<dbReference type="AlphaFoldDB" id="A0A645BP07"/>
<sequence>MVRLKSILIFSIEFLLIFCYITDTAFGTNSSNNMSSVQSGDYLSSEVSNVDYDYYDYFFGLESYGNTVITRYGKLPALETEEQKVSWNSTLKELGDKIKDNVASEYIYPYGEIVTCGTNSQGYFVILFRYGNVDESLLDEIYALIDNAAKEMDIQDVPVEFGYGTYWGEIPLDQEGKYHVFGENIESLSASEVKAIEENMKEKPAKTESKTIAAYGKIPLLKDKKEISAWGDKLFSVKNGAEGKILPYMEKGQVITFGSELTRLEVGINESLSSEKKTAVVEEIYQIIDKEARKRNITYIPVVFGEGVFINDIAIGNGGALEETENLSAAGEKNTGELKSSSNNDSESNNGSNPDADKSGENNSVPGFGLLGSLTCLYGEWKLRKK</sequence>
<keyword evidence="2" id="KW-0472">Membrane</keyword>
<evidence type="ECO:0000256" key="1">
    <source>
        <dbReference type="SAM" id="MobiDB-lite"/>
    </source>
</evidence>
<keyword evidence="2" id="KW-0812">Transmembrane</keyword>
<organism evidence="3">
    <name type="scientific">bioreactor metagenome</name>
    <dbReference type="NCBI Taxonomy" id="1076179"/>
    <lineage>
        <taxon>unclassified sequences</taxon>
        <taxon>metagenomes</taxon>
        <taxon>ecological metagenomes</taxon>
    </lineage>
</organism>
<feature type="compositionally biased region" description="Low complexity" evidence="1">
    <location>
        <begin position="340"/>
        <end position="353"/>
    </location>
</feature>
<protein>
    <submittedName>
        <fullName evidence="3">Uncharacterized protein</fullName>
    </submittedName>
</protein>
<accession>A0A645BP07</accession>
<reference evidence="3" key="1">
    <citation type="submission" date="2019-08" db="EMBL/GenBank/DDBJ databases">
        <authorList>
            <person name="Kucharzyk K."/>
            <person name="Murdoch R.W."/>
            <person name="Higgins S."/>
            <person name="Loffler F."/>
        </authorList>
    </citation>
    <scope>NUCLEOTIDE SEQUENCE</scope>
</reference>
<evidence type="ECO:0000313" key="3">
    <source>
        <dbReference type="EMBL" id="MPM66912.1"/>
    </source>
</evidence>
<gene>
    <name evidence="3" type="ORF">SDC9_113825</name>
</gene>
<keyword evidence="2" id="KW-1133">Transmembrane helix</keyword>